<keyword evidence="3" id="KW-1185">Reference proteome</keyword>
<sequence length="210" mass="22323">MAALGSSVPSVSLPFHAPVVPPRRCGGRPATAASALHRRCLLTGSTTSSSGVNNAFLPVRRASTRVSAVDPGSAAGLDLLPGLSLPIPPWAQWLIGAIVVAVPAYRQFRAMEDKVERTAEAAIEVVEKVAEEAEKIADEVADTFQGNEMIKGAALKIKAVAEEIEEDADKAEALIEKLEIRADVAIIEQVDEIKKEIDEIVDPILDKVAK</sequence>
<dbReference type="AlphaFoldDB" id="A0A3L6PYV1"/>
<dbReference type="PANTHER" id="PTHR33735:SF9">
    <property type="entry name" value="OS04G0450600 PROTEIN"/>
    <property type="match status" value="1"/>
</dbReference>
<comment type="caution">
    <text evidence="2">The sequence shown here is derived from an EMBL/GenBank/DDBJ whole genome shotgun (WGS) entry which is preliminary data.</text>
</comment>
<reference evidence="3" key="1">
    <citation type="journal article" date="2019" name="Nat. Commun.">
        <title>The genome of broomcorn millet.</title>
        <authorList>
            <person name="Zou C."/>
            <person name="Miki D."/>
            <person name="Li D."/>
            <person name="Tang Q."/>
            <person name="Xiao L."/>
            <person name="Rajput S."/>
            <person name="Deng P."/>
            <person name="Jia W."/>
            <person name="Huang R."/>
            <person name="Zhang M."/>
            <person name="Sun Y."/>
            <person name="Hu J."/>
            <person name="Fu X."/>
            <person name="Schnable P.S."/>
            <person name="Li F."/>
            <person name="Zhang H."/>
            <person name="Feng B."/>
            <person name="Zhu X."/>
            <person name="Liu R."/>
            <person name="Schnable J.C."/>
            <person name="Zhu J.-K."/>
            <person name="Zhang H."/>
        </authorList>
    </citation>
    <scope>NUCLEOTIDE SEQUENCE [LARGE SCALE GENOMIC DNA]</scope>
</reference>
<evidence type="ECO:0000256" key="1">
    <source>
        <dbReference type="SAM" id="Coils"/>
    </source>
</evidence>
<dbReference type="EMBL" id="PQIB02000015">
    <property type="protein sequence ID" value="RLM65856.1"/>
    <property type="molecule type" value="Genomic_DNA"/>
</dbReference>
<organism evidence="2 3">
    <name type="scientific">Panicum miliaceum</name>
    <name type="common">Proso millet</name>
    <name type="synonym">Broomcorn millet</name>
    <dbReference type="NCBI Taxonomy" id="4540"/>
    <lineage>
        <taxon>Eukaryota</taxon>
        <taxon>Viridiplantae</taxon>
        <taxon>Streptophyta</taxon>
        <taxon>Embryophyta</taxon>
        <taxon>Tracheophyta</taxon>
        <taxon>Spermatophyta</taxon>
        <taxon>Magnoliopsida</taxon>
        <taxon>Liliopsida</taxon>
        <taxon>Poales</taxon>
        <taxon>Poaceae</taxon>
        <taxon>PACMAD clade</taxon>
        <taxon>Panicoideae</taxon>
        <taxon>Panicodae</taxon>
        <taxon>Paniceae</taxon>
        <taxon>Panicinae</taxon>
        <taxon>Panicum</taxon>
        <taxon>Panicum sect. Panicum</taxon>
    </lineage>
</organism>
<dbReference type="OrthoDB" id="10406713at2759"/>
<dbReference type="PANTHER" id="PTHR33735">
    <property type="entry name" value="EXPRESSED PROTEIN"/>
    <property type="match status" value="1"/>
</dbReference>
<name>A0A3L6PYV1_PANMI</name>
<protein>
    <submittedName>
        <fullName evidence="2">Uncharacterized protein</fullName>
    </submittedName>
</protein>
<evidence type="ECO:0000313" key="3">
    <source>
        <dbReference type="Proteomes" id="UP000275267"/>
    </source>
</evidence>
<gene>
    <name evidence="2" type="ORF">C2845_PM16G09290</name>
</gene>
<dbReference type="Proteomes" id="UP000275267">
    <property type="component" value="Unassembled WGS sequence"/>
</dbReference>
<dbReference type="STRING" id="4540.A0A3L6PYV1"/>
<keyword evidence="1" id="KW-0175">Coiled coil</keyword>
<accession>A0A3L6PYV1</accession>
<evidence type="ECO:0000313" key="2">
    <source>
        <dbReference type="EMBL" id="RLM65856.1"/>
    </source>
</evidence>
<proteinExistence type="predicted"/>
<feature type="coiled-coil region" evidence="1">
    <location>
        <begin position="119"/>
        <end position="188"/>
    </location>
</feature>